<dbReference type="InterPro" id="IPR002999">
    <property type="entry name" value="Tudor"/>
</dbReference>
<dbReference type="Pfam" id="PF00628">
    <property type="entry name" value="PHD"/>
    <property type="match status" value="1"/>
</dbReference>
<feature type="compositionally biased region" description="Basic residues" evidence="20">
    <location>
        <begin position="531"/>
        <end position="540"/>
    </location>
</feature>
<dbReference type="Gene3D" id="3.90.980.20">
    <property type="match status" value="1"/>
</dbReference>
<dbReference type="InterPro" id="IPR040477">
    <property type="entry name" value="KDM4-like_Tudor"/>
</dbReference>
<dbReference type="Proteomes" id="UP000438429">
    <property type="component" value="Unassembled WGS sequence"/>
</dbReference>
<feature type="region of interest" description="Disordered" evidence="20">
    <location>
        <begin position="1"/>
        <end position="44"/>
    </location>
</feature>
<feature type="region of interest" description="Disordered" evidence="20">
    <location>
        <begin position="476"/>
        <end position="567"/>
    </location>
</feature>
<feature type="compositionally biased region" description="Low complexity" evidence="20">
    <location>
        <begin position="496"/>
        <end position="515"/>
    </location>
</feature>
<feature type="compositionally biased region" description="Polar residues" evidence="20">
    <location>
        <begin position="476"/>
        <end position="486"/>
    </location>
</feature>
<dbReference type="InterPro" id="IPR007123">
    <property type="entry name" value="Gelsolin-like_dom"/>
</dbReference>
<dbReference type="Pfam" id="PF21883">
    <property type="entry name" value="WLS_GOLD"/>
    <property type="match status" value="1"/>
</dbReference>
<feature type="coiled-coil region" evidence="19">
    <location>
        <begin position="1487"/>
        <end position="1514"/>
    </location>
</feature>
<dbReference type="InterPro" id="IPR007122">
    <property type="entry name" value="Villin/Gelsolin"/>
</dbReference>
<dbReference type="InterPro" id="IPR053936">
    <property type="entry name" value="WLS_GOLD"/>
</dbReference>
<proteinExistence type="inferred from homology"/>
<gene>
    <name evidence="23" type="ORF">F2P81_000784</name>
</gene>
<feature type="transmembrane region" description="Helical" evidence="21">
    <location>
        <begin position="2759"/>
        <end position="2779"/>
    </location>
</feature>
<evidence type="ECO:0000256" key="14">
    <source>
        <dbReference type="ARBA" id="ARBA00023034"/>
    </source>
</evidence>
<evidence type="ECO:0000256" key="10">
    <source>
        <dbReference type="ARBA" id="ARBA00022771"/>
    </source>
</evidence>
<keyword evidence="11" id="KW-0862">Zinc</keyword>
<keyword evidence="13 21" id="KW-1133">Transmembrane helix</keyword>
<dbReference type="PANTHER" id="PTHR13449">
    <property type="entry name" value="INTEGRAL MEMBRANE PROTEIN GPR177"/>
    <property type="match status" value="1"/>
</dbReference>
<dbReference type="GO" id="GO:0005634">
    <property type="term" value="C:nucleus"/>
    <property type="evidence" value="ECO:0007669"/>
    <property type="project" value="UniProtKB-SubCell"/>
</dbReference>
<keyword evidence="10 18" id="KW-0863">Zinc-finger</keyword>
<dbReference type="SUPFAM" id="SSF57903">
    <property type="entry name" value="FYVE/PHD zinc finger"/>
    <property type="match status" value="2"/>
</dbReference>
<dbReference type="InterPro" id="IPR042015">
    <property type="entry name" value="MTF2_PHD2"/>
</dbReference>
<feature type="domain" description="PHD-type" evidence="22">
    <location>
        <begin position="122"/>
        <end position="177"/>
    </location>
</feature>
<dbReference type="PROSITE" id="PS50016">
    <property type="entry name" value="ZF_PHD_2"/>
    <property type="match status" value="1"/>
</dbReference>
<dbReference type="Pfam" id="PF00626">
    <property type="entry name" value="Gelsolin"/>
    <property type="match status" value="5"/>
</dbReference>
<dbReference type="SUPFAM" id="SSF55753">
    <property type="entry name" value="Actin depolymerizing proteins"/>
    <property type="match status" value="5"/>
</dbReference>
<dbReference type="GO" id="GO:0017147">
    <property type="term" value="F:Wnt-protein binding"/>
    <property type="evidence" value="ECO:0007669"/>
    <property type="project" value="InterPro"/>
</dbReference>
<keyword evidence="19" id="KW-0175">Coiled coil</keyword>
<comment type="caution">
    <text evidence="23">The sequence shown here is derived from an EMBL/GenBank/DDBJ whole genome shotgun (WGS) entry which is preliminary data.</text>
</comment>
<keyword evidence="14" id="KW-0333">Golgi apparatus</keyword>
<feature type="transmembrane region" description="Helical" evidence="21">
    <location>
        <begin position="2791"/>
        <end position="2812"/>
    </location>
</feature>
<evidence type="ECO:0000256" key="1">
    <source>
        <dbReference type="ARBA" id="ARBA00004123"/>
    </source>
</evidence>
<dbReference type="CDD" id="cd15578">
    <property type="entry name" value="PHD1_MTF2"/>
    <property type="match status" value="1"/>
</dbReference>
<evidence type="ECO:0000256" key="15">
    <source>
        <dbReference type="ARBA" id="ARBA00023136"/>
    </source>
</evidence>
<dbReference type="InterPro" id="IPR029006">
    <property type="entry name" value="ADF-H/Gelsolin-like_dom_sf"/>
</dbReference>
<keyword evidence="15 21" id="KW-0472">Membrane</keyword>
<comment type="similarity">
    <text evidence="4">Belongs to the wntless family.</text>
</comment>
<organism evidence="23 24">
    <name type="scientific">Scophthalmus maximus</name>
    <name type="common">Turbot</name>
    <name type="synonym">Psetta maxima</name>
    <dbReference type="NCBI Taxonomy" id="52904"/>
    <lineage>
        <taxon>Eukaryota</taxon>
        <taxon>Metazoa</taxon>
        <taxon>Chordata</taxon>
        <taxon>Craniata</taxon>
        <taxon>Vertebrata</taxon>
        <taxon>Euteleostomi</taxon>
        <taxon>Actinopterygii</taxon>
        <taxon>Neopterygii</taxon>
        <taxon>Teleostei</taxon>
        <taxon>Neoteleostei</taxon>
        <taxon>Acanthomorphata</taxon>
        <taxon>Carangaria</taxon>
        <taxon>Pleuronectiformes</taxon>
        <taxon>Pleuronectoidei</taxon>
        <taxon>Scophthalmidae</taxon>
        <taxon>Scophthalmus</taxon>
    </lineage>
</organism>
<dbReference type="Pfam" id="PF14061">
    <property type="entry name" value="Mtf2_C"/>
    <property type="match status" value="1"/>
</dbReference>
<evidence type="ECO:0000256" key="8">
    <source>
        <dbReference type="ARBA" id="ARBA00022723"/>
    </source>
</evidence>
<evidence type="ECO:0000256" key="2">
    <source>
        <dbReference type="ARBA" id="ARBA00004653"/>
    </source>
</evidence>
<dbReference type="GO" id="GO:0051015">
    <property type="term" value="F:actin filament binding"/>
    <property type="evidence" value="ECO:0007669"/>
    <property type="project" value="InterPro"/>
</dbReference>
<evidence type="ECO:0000256" key="4">
    <source>
        <dbReference type="ARBA" id="ARBA00008148"/>
    </source>
</evidence>
<dbReference type="InterPro" id="IPR042014">
    <property type="entry name" value="MTF2_PHD1"/>
</dbReference>
<dbReference type="InterPro" id="IPR019787">
    <property type="entry name" value="Znf_PHD-finger"/>
</dbReference>
<dbReference type="SUPFAM" id="SSF63748">
    <property type="entry name" value="Tudor/PWWP/MBT"/>
    <property type="match status" value="1"/>
</dbReference>
<keyword evidence="6" id="KW-0879">Wnt signaling pathway</keyword>
<dbReference type="InterPro" id="IPR009551">
    <property type="entry name" value="Wntless"/>
</dbReference>
<protein>
    <recommendedName>
        <fullName evidence="22">PHD-type domain-containing protein</fullName>
    </recommendedName>
</protein>
<evidence type="ECO:0000256" key="7">
    <source>
        <dbReference type="ARBA" id="ARBA00022692"/>
    </source>
</evidence>
<evidence type="ECO:0000256" key="19">
    <source>
        <dbReference type="SAM" id="Coils"/>
    </source>
</evidence>
<dbReference type="GO" id="GO:0006886">
    <property type="term" value="P:intracellular protein transport"/>
    <property type="evidence" value="ECO:0007669"/>
    <property type="project" value="TreeGrafter"/>
</dbReference>
<dbReference type="PANTHER" id="PTHR13449:SF2">
    <property type="entry name" value="PROTEIN WNTLESS HOMOLOG"/>
    <property type="match status" value="1"/>
</dbReference>
<dbReference type="Gene3D" id="3.30.40.10">
    <property type="entry name" value="Zinc/RING finger domain, C3HC4 (zinc finger)"/>
    <property type="match status" value="1"/>
</dbReference>
<dbReference type="InterPro" id="IPR025894">
    <property type="entry name" value="Mtf2_C_dom"/>
</dbReference>
<dbReference type="Gene3D" id="2.30.30.140">
    <property type="match status" value="1"/>
</dbReference>
<evidence type="ECO:0000313" key="24">
    <source>
        <dbReference type="Proteomes" id="UP000438429"/>
    </source>
</evidence>
<name>A0A6A4TXC0_SCOMX</name>
<dbReference type="Gene3D" id="3.40.20.10">
    <property type="entry name" value="Severin"/>
    <property type="match status" value="6"/>
</dbReference>
<dbReference type="CDD" id="cd20450">
    <property type="entry name" value="Tudor_MTF2"/>
    <property type="match status" value="1"/>
</dbReference>
<evidence type="ECO:0000256" key="9">
    <source>
        <dbReference type="ARBA" id="ARBA00022737"/>
    </source>
</evidence>
<feature type="coiled-coil region" evidence="19">
    <location>
        <begin position="997"/>
        <end position="1094"/>
    </location>
</feature>
<feature type="region of interest" description="Disordered" evidence="20">
    <location>
        <begin position="1738"/>
        <end position="1769"/>
    </location>
</feature>
<dbReference type="EMBL" id="VEVO01000001">
    <property type="protein sequence ID" value="KAF0047151.1"/>
    <property type="molecule type" value="Genomic_DNA"/>
</dbReference>
<evidence type="ECO:0000256" key="6">
    <source>
        <dbReference type="ARBA" id="ARBA00022687"/>
    </source>
</evidence>
<dbReference type="PROSITE" id="PS01359">
    <property type="entry name" value="ZF_PHD_1"/>
    <property type="match status" value="1"/>
</dbReference>
<feature type="coiled-coil region" evidence="19">
    <location>
        <begin position="1131"/>
        <end position="1453"/>
    </location>
</feature>
<sequence>MDQPTVCHQQHMPYSKDSGVVDHPSLHHRAHPQRQQQAVSLSPTRLSARGEYGEDDMSVRFSEGQDVLARWSDGLFYLGTITKIDRDKQRCFVVFEDRSKSWVLWTDIQTGDEDDDDDEVDDIVCSICQDETSDEPNEIVICDKCGQGYHQLCHSPIIDASVIDSDDKWLCSECEVTSIPQRGGAHRRGVFAKGFLQQEPQQHMELHLSFPYTLEELVWDQGHKTNIQQCYCYCASQGDWYLKMLQCNRCQQWFHEACLHCLQMPMLYGDRFYLFICSVCNAGPEYLSRLPLRWEDVTHLSLYNLSVIHKKKYFDSERDLMAYINDNWELLQLGELTSTPKSERFESVLEALKNNSSMFMSGKEVKKKKHLFGLRIRFPPAPPNSDESTSRVMESASHEISIKGCKSTKIMSGMRTCSTLTNGTDKKKKKKRKQGVRSLERLATPRHSSELLPQQLRKPLPLEPHALVHFTSINTRSDRSVLSSRTSDVESIGALSTSETTSTSISRQSSLCSSSKMRTTACVMPVSPPPLKRKRGRPRRALQPPNPEIPSPSHADPNPSASEMLSSLPGLHSTDIVHGMDPNSQLSHLKSSISSYFGAAGRLACGEKYKVLARRVTLDGKSQLQVPLVALDMYLLQFCLESVLFNLFVWRGKSDLMFPPLIHFTSVDMESHSLRKRSGCVRQENAHSLTMQDEQLISDLDPMQYELVTSKSQFHLRGPRVGVESSVAVMSVHIRQLEAELEQQAKELKTAELRAECSQEAAGHNDIMLATLTEELSTLRDELDNKTALGKRAEQQRNQALENAEKLKEAFKDYKATISVKLKRVMESESKLKESLSECDREKEEVGMKCTTLQRENAEQSQTISELREEVREAKCLAAERSDLQTQLEEARRRASLLERQFAESRESASLRRELEDLRTLTLNQEQRVAQSHREAQQSQAELSSLEATLALLHLREAALGPLCAKPCILPPVDYLGTAHLLKLKPGEGYQQLLRVLQSTEAERTKQSSLVERLQDRLSRAQEEISSLQSSMAQRASHYQSLHTELLDKVSQATDTEKELKRKGARVAALEKQLQEKTSAYSQAALKNTELENQLLEKTSTLQHYQSLMTKRQRDYQQSLDRCKRSQSEQCTEQQHRIEMLQLSVEEAQSRASAMEQELCLCQRERDEAQEAALLLQTAVEQLTQEKQIDVRHSDELLQSFKEQAAQSATKMSSLQEKLHSTSLACQRSSEQNLQLQLSLQQQQTMLTESTHRIADLEESQCQLQGQVSCLEQQLERARSSLEEEVRNRKEDVQERDTELQKVNQQINQLSESVTNVSSEMMKCRGELVFKESELQRLKRDVSGKTIQITCMEEKLQKTRNNLASKCDQVVDLEEKLHRCEADQLNSVQRLRILEEQLQTVRGELAETLQQLLKLKDILQMTQNLADERQASVERLTVHLSETQRELEERTHEVLDMDNALKERQGELQQRAQLELSQRLCVCQQKVQTVLQELEETRLHCEALTRELDATKLQTKEKDVQLCGVEEVLALKESQWLQSEAGLQSTVASLEQQLEQEREQHSKELESLQQTRGQLLKVSEQISSTMRSSQEQLNAKLHQSQTQLEQAKALLDRTKTELEQTQNQASRLQMQLDQSQSQLLQSKTQLEQSRVLYEQTRAQNSDLQAQLELLSGHLNQARVQSAQLQAQLLACEKSMETSNESMLIKESAVTHLRARISSLVQAADRHNLYNHTLSHPALAKSTHSPEDSPSAPSPPSSPEKAQTTIRSLTHAQSTCLNSPTCTRSCSSSDAQPNLQHTSATRLSETHDWLQSSSIDSSLDLPLSLKATLREALNKQPWESSSSSSMSPFPCDGWQGLSTTEASATSDLSFNPLTYMVDKQEDGNTEAASVQEEDGDELGESRRESVGTLVGEEEEADMSSLTGMLREKSIPAFTKVSVDVPMLSPLWGRVTRATGSFPSEEEFLDLDHRRGDECSQDESGAVAIFATQLDDFLGGGPVQYREVQNFESNTLVGYFRSGIKYQKGGVASGFQHVVTNDMNVKRLLHIKGRRAIRATEVDMSWSNFNKGDCFIIDLGKDVYQWCGSQCNRFERLKASQVAIDIRDNERNGRAKLHMVEEGEEPAAVIEISDASGAMKVSAVAPSSPFKQAMLSAEECYILDNGVDRNIFVWKGPKANMSERKAAMSAGQQFIKDKGYSNKTQIQVLPAGAETTLFKQFFIDWKDKDETTGPSKAYTIGRIAKVEQVPFDASTLHSDKAMAAQHGMVDDGKGKVQIWRVENGAMAPVDPSAYGHFYGGDCYLILYSYRLGGREQHIIYTWQGLRCSQDELAASAFLTVKLDDSMGGSPVQVRVTQGQEPPHLMSLFAGKPMIIHSGGTSSKGGQSQTSSTRLFHIRQSSSRATRAVEVEASASSLNTNDVFVLKSPKAVFVWRGMGASDEEMAAAKHVVGFLGGSAAQVSERKEPDDFWSALGGKKDYQTSKSLQNVVRLPRLFGCSNKTGRLAVEEVPGDFNQSDLATDDVMILDTWDQIFLWVGNDANAVERNGAPKIGRENGVLWQLTASVSAPSPTTAVHYLATKCVDTVKHRQETKWFMPWGPDQCDKIRTFDEAMAKKIEANNIVFAVHIPLSNKEMSAWFQFMLVILQFDIAFKMYNQIEDGALVTIDVGLAYRDDTVSEWTEMAHSYEQRKLSCNFTTTKTFENEGRYYECDLLPFMEVGSVAHKYYLLNIRLPVNERKKVNVGIGEIKDIRLVSIHQNGGFTKVWFAMKTFLTPSILIIMIWYWRRITLMSRPPVLLEKVILALGISMTFINIPVEWFSVGFNWTWMLLFGDIRQGIFYSMLLSFWIIFCGEHLMDQTERNRFSVYWKQVGPIVFGSFCLFIFDMCERGVQLTNPFYSIWASDVGTELAMAFIIVAGICACLYFLFLCFMVFQVFRNISGKRTSLPAMSRARRLHYEGLIFRFKFLMLVTLACAAMTVIFFIISQVNEGHWHWGEHTVEVNSAFFTGIYGMWNLYVFAIMFLYAPSHKRYGDEQSSGDAGANSGEDIQLTTTITHVDGPTEIYKMTGKEAQE</sequence>
<dbReference type="GO" id="GO:0008270">
    <property type="term" value="F:zinc ion binding"/>
    <property type="evidence" value="ECO:0007669"/>
    <property type="project" value="UniProtKB-KW"/>
</dbReference>
<keyword evidence="5" id="KW-0217">Developmental protein</keyword>
<accession>A0A6A4TXC0</accession>
<evidence type="ECO:0000259" key="22">
    <source>
        <dbReference type="PROSITE" id="PS50016"/>
    </source>
</evidence>
<feature type="compositionally biased region" description="Polar residues" evidence="20">
    <location>
        <begin position="1759"/>
        <end position="1769"/>
    </location>
</feature>
<evidence type="ECO:0000313" key="23">
    <source>
        <dbReference type="EMBL" id="KAF0047151.1"/>
    </source>
</evidence>
<keyword evidence="16" id="KW-0009">Actin-binding</keyword>
<dbReference type="PRINTS" id="PR00597">
    <property type="entry name" value="GELSOLIN"/>
</dbReference>
<dbReference type="SMART" id="SM00262">
    <property type="entry name" value="GEL"/>
    <property type="match status" value="6"/>
</dbReference>
<feature type="transmembrane region" description="Helical" evidence="21">
    <location>
        <begin position="2998"/>
        <end position="3019"/>
    </location>
</feature>
<dbReference type="InterPro" id="IPR019786">
    <property type="entry name" value="Zinc_finger_PHD-type_CS"/>
</dbReference>
<feature type="transmembrane region" description="Helical" evidence="21">
    <location>
        <begin position="2832"/>
        <end position="2849"/>
    </location>
</feature>
<dbReference type="FunFam" id="3.40.20.10:FF:000001">
    <property type="entry name" value="Gelsolin"/>
    <property type="match status" value="1"/>
</dbReference>
<feature type="coiled-coil region" evidence="19">
    <location>
        <begin position="1540"/>
        <end position="1680"/>
    </location>
</feature>
<evidence type="ECO:0000256" key="3">
    <source>
        <dbReference type="ARBA" id="ARBA00008084"/>
    </source>
</evidence>
<dbReference type="SMART" id="SM00333">
    <property type="entry name" value="TUDOR"/>
    <property type="match status" value="1"/>
</dbReference>
<feature type="transmembrane region" description="Helical" evidence="21">
    <location>
        <begin position="2903"/>
        <end position="2927"/>
    </location>
</feature>
<dbReference type="FunFam" id="3.40.20.10:FF:000004">
    <property type="entry name" value="Gelsolin"/>
    <property type="match status" value="1"/>
</dbReference>
<feature type="region of interest" description="Disordered" evidence="20">
    <location>
        <begin position="1881"/>
        <end position="1919"/>
    </location>
</feature>
<dbReference type="CDD" id="cd11292">
    <property type="entry name" value="gelsolin_S3_like"/>
    <property type="match status" value="1"/>
</dbReference>
<feature type="transmembrane region" description="Helical" evidence="21">
    <location>
        <begin position="2954"/>
        <end position="2978"/>
    </location>
</feature>
<feature type="transmembrane region" description="Helical" evidence="21">
    <location>
        <begin position="2861"/>
        <end position="2878"/>
    </location>
</feature>
<keyword evidence="7 21" id="KW-0812">Transmembrane</keyword>
<dbReference type="FunFam" id="3.90.980.20:FF:000001">
    <property type="entry name" value="metal-response element-binding transcription factor 2 isoform X1"/>
    <property type="match status" value="1"/>
</dbReference>
<dbReference type="SMART" id="SM00249">
    <property type="entry name" value="PHD"/>
    <property type="match status" value="2"/>
</dbReference>
<dbReference type="GO" id="GO:0061355">
    <property type="term" value="P:Wnt protein secretion"/>
    <property type="evidence" value="ECO:0007669"/>
    <property type="project" value="TreeGrafter"/>
</dbReference>
<feature type="compositionally biased region" description="Basic residues" evidence="20">
    <location>
        <begin position="426"/>
        <end position="435"/>
    </location>
</feature>
<comment type="similarity">
    <text evidence="3">Belongs to the Polycomblike family.</text>
</comment>
<keyword evidence="12" id="KW-0156">Chromatin regulator</keyword>
<feature type="region of interest" description="Disordered" evidence="20">
    <location>
        <begin position="416"/>
        <end position="457"/>
    </location>
</feature>
<evidence type="ECO:0000256" key="16">
    <source>
        <dbReference type="ARBA" id="ARBA00023203"/>
    </source>
</evidence>
<dbReference type="GO" id="GO:0000139">
    <property type="term" value="C:Golgi membrane"/>
    <property type="evidence" value="ECO:0007669"/>
    <property type="project" value="UniProtKB-SubCell"/>
</dbReference>
<reference evidence="23 24" key="1">
    <citation type="submission" date="2019-06" db="EMBL/GenBank/DDBJ databases">
        <title>Draft genomes of female and male turbot (Scophthalmus maximus).</title>
        <authorList>
            <person name="Xu H."/>
            <person name="Xu X.-W."/>
            <person name="Shao C."/>
            <person name="Chen S."/>
        </authorList>
    </citation>
    <scope>NUCLEOTIDE SEQUENCE [LARGE SCALE GENOMIC DNA]</scope>
    <source>
        <strain evidence="23">Ysfricsl-2016a</strain>
        <tissue evidence="23">Blood</tissue>
    </source>
</reference>
<dbReference type="CDD" id="cd15580">
    <property type="entry name" value="PHD2_MTF2"/>
    <property type="match status" value="1"/>
</dbReference>
<evidence type="ECO:0000256" key="12">
    <source>
        <dbReference type="ARBA" id="ARBA00022853"/>
    </source>
</evidence>
<dbReference type="GO" id="GO:0016055">
    <property type="term" value="P:Wnt signaling pathway"/>
    <property type="evidence" value="ECO:0007669"/>
    <property type="project" value="UniProtKB-KW"/>
</dbReference>
<dbReference type="InterPro" id="IPR013083">
    <property type="entry name" value="Znf_RING/FYVE/PHD"/>
</dbReference>
<dbReference type="InterPro" id="IPR001965">
    <property type="entry name" value="Znf_PHD"/>
</dbReference>
<dbReference type="CDD" id="cd11288">
    <property type="entry name" value="gelsolin_S5_like"/>
    <property type="match status" value="1"/>
</dbReference>
<evidence type="ECO:0000256" key="11">
    <source>
        <dbReference type="ARBA" id="ARBA00022833"/>
    </source>
</evidence>
<evidence type="ECO:0000256" key="5">
    <source>
        <dbReference type="ARBA" id="ARBA00022473"/>
    </source>
</evidence>
<dbReference type="InterPro" id="IPR036180">
    <property type="entry name" value="Gelsolin-like_dom_sf"/>
</dbReference>
<dbReference type="CDD" id="cd11293">
    <property type="entry name" value="gelsolin_S4_like"/>
    <property type="match status" value="1"/>
</dbReference>
<keyword evidence="17" id="KW-0539">Nucleus</keyword>
<dbReference type="Pfam" id="PF18104">
    <property type="entry name" value="Tudor_2"/>
    <property type="match status" value="1"/>
</dbReference>
<dbReference type="FunFam" id="3.40.20.10:FF:000040">
    <property type="entry name" value="macrophage-capping protein-like isoform X1"/>
    <property type="match status" value="1"/>
</dbReference>
<evidence type="ECO:0000256" key="13">
    <source>
        <dbReference type="ARBA" id="ARBA00022989"/>
    </source>
</evidence>
<comment type="subcellular location">
    <subcellularLocation>
        <location evidence="2">Golgi apparatus membrane</location>
        <topology evidence="2">Multi-pass membrane protein</topology>
    </subcellularLocation>
    <subcellularLocation>
        <location evidence="1">Nucleus</location>
    </subcellularLocation>
</comment>
<dbReference type="InterPro" id="IPR011011">
    <property type="entry name" value="Znf_FYVE_PHD"/>
</dbReference>
<evidence type="ECO:0000256" key="18">
    <source>
        <dbReference type="PROSITE-ProRule" id="PRU00146"/>
    </source>
</evidence>
<evidence type="ECO:0000256" key="21">
    <source>
        <dbReference type="SAM" id="Phobius"/>
    </source>
</evidence>
<feature type="coiled-coil region" evidence="19">
    <location>
        <begin position="727"/>
        <end position="949"/>
    </location>
</feature>
<keyword evidence="8" id="KW-0479">Metal-binding</keyword>
<dbReference type="InterPro" id="IPR047843">
    <property type="entry name" value="WLS-like_TM"/>
</dbReference>
<dbReference type="CDD" id="cd11289">
    <property type="entry name" value="gelsolin_S2_like"/>
    <property type="match status" value="1"/>
</dbReference>
<keyword evidence="9" id="KW-0677">Repeat</keyword>
<evidence type="ECO:0000256" key="17">
    <source>
        <dbReference type="ARBA" id="ARBA00023242"/>
    </source>
</evidence>
<dbReference type="GO" id="GO:0006325">
    <property type="term" value="P:chromatin organization"/>
    <property type="evidence" value="ECO:0007669"/>
    <property type="project" value="UniProtKB-KW"/>
</dbReference>
<dbReference type="SUPFAM" id="SSF82754">
    <property type="entry name" value="C-terminal, gelsolin-like domain of Sec23/24"/>
    <property type="match status" value="1"/>
</dbReference>
<dbReference type="Pfam" id="PF06664">
    <property type="entry name" value="WLS-like_TM"/>
    <property type="match status" value="1"/>
</dbReference>
<evidence type="ECO:0000256" key="20">
    <source>
        <dbReference type="SAM" id="MobiDB-lite"/>
    </source>
</evidence>